<dbReference type="EMBL" id="SRMA01025873">
    <property type="protein sequence ID" value="TRY90198.1"/>
    <property type="molecule type" value="Genomic_DNA"/>
</dbReference>
<sequence length="162" mass="18214">GTPAVTGNQSLPDPEFHSLSCRRGCRGSAKVQQQRRRRWRSECLHQHREQQGEVLGSADRQLVGGVEVNDFRDGVERGAVFSQDELPVTRLRELHVHEPVTAPAETQRMRDEPDGSSGLKDPRAARKLRSCAENDSVRVTGCDFKECEAEQKPHVPLMLLHE</sequence>
<proteinExistence type="predicted"/>
<dbReference type="AlphaFoldDB" id="A0A553QKF7"/>
<feature type="region of interest" description="Disordered" evidence="1">
    <location>
        <begin position="97"/>
        <end position="127"/>
    </location>
</feature>
<dbReference type="Proteomes" id="UP000316079">
    <property type="component" value="Unassembled WGS sequence"/>
</dbReference>
<reference evidence="2 3" key="1">
    <citation type="journal article" date="2019" name="Sci. Data">
        <title>Hybrid genome assembly and annotation of Danionella translucida.</title>
        <authorList>
            <person name="Kadobianskyi M."/>
            <person name="Schulze L."/>
            <person name="Schuelke M."/>
            <person name="Judkewitz B."/>
        </authorList>
    </citation>
    <scope>NUCLEOTIDE SEQUENCE [LARGE SCALE GENOMIC DNA]</scope>
    <source>
        <strain evidence="2 3">Bolton</strain>
    </source>
</reference>
<organism evidence="2 3">
    <name type="scientific">Danionella cerebrum</name>
    <dbReference type="NCBI Taxonomy" id="2873325"/>
    <lineage>
        <taxon>Eukaryota</taxon>
        <taxon>Metazoa</taxon>
        <taxon>Chordata</taxon>
        <taxon>Craniata</taxon>
        <taxon>Vertebrata</taxon>
        <taxon>Euteleostomi</taxon>
        <taxon>Actinopterygii</taxon>
        <taxon>Neopterygii</taxon>
        <taxon>Teleostei</taxon>
        <taxon>Ostariophysi</taxon>
        <taxon>Cypriniformes</taxon>
        <taxon>Danionidae</taxon>
        <taxon>Danioninae</taxon>
        <taxon>Danionella</taxon>
    </lineage>
</organism>
<evidence type="ECO:0000256" key="1">
    <source>
        <dbReference type="SAM" id="MobiDB-lite"/>
    </source>
</evidence>
<keyword evidence="3" id="KW-1185">Reference proteome</keyword>
<name>A0A553QKF7_9TELE</name>
<accession>A0A553QKF7</accession>
<evidence type="ECO:0000313" key="2">
    <source>
        <dbReference type="EMBL" id="TRY90198.1"/>
    </source>
</evidence>
<comment type="caution">
    <text evidence="2">The sequence shown here is derived from an EMBL/GenBank/DDBJ whole genome shotgun (WGS) entry which is preliminary data.</text>
</comment>
<protein>
    <submittedName>
        <fullName evidence="2">Uncharacterized protein</fullName>
    </submittedName>
</protein>
<feature type="non-terminal residue" evidence="2">
    <location>
        <position position="1"/>
    </location>
</feature>
<evidence type="ECO:0000313" key="3">
    <source>
        <dbReference type="Proteomes" id="UP000316079"/>
    </source>
</evidence>
<gene>
    <name evidence="2" type="ORF">DNTS_025279</name>
</gene>